<protein>
    <submittedName>
        <fullName evidence="2">DMT family transporter</fullName>
    </submittedName>
</protein>
<organism evidence="2 3">
    <name type="scientific">Candidatus Thalassospirochaeta sargassi</name>
    <dbReference type="NCBI Taxonomy" id="3119039"/>
    <lineage>
        <taxon>Bacteria</taxon>
        <taxon>Pseudomonadati</taxon>
        <taxon>Spirochaetota</taxon>
        <taxon>Spirochaetia</taxon>
        <taxon>Spirochaetales</taxon>
        <taxon>Spirochaetaceae</taxon>
        <taxon>Candidatus Thalassospirochaeta</taxon>
    </lineage>
</organism>
<feature type="transmembrane region" description="Helical" evidence="1">
    <location>
        <begin position="65"/>
        <end position="83"/>
    </location>
</feature>
<feature type="transmembrane region" description="Helical" evidence="1">
    <location>
        <begin position="218"/>
        <end position="239"/>
    </location>
</feature>
<evidence type="ECO:0000313" key="3">
    <source>
        <dbReference type="Proteomes" id="UP001221217"/>
    </source>
</evidence>
<dbReference type="EMBL" id="JAQQAL010000006">
    <property type="protein sequence ID" value="MDC7225453.1"/>
    <property type="molecule type" value="Genomic_DNA"/>
</dbReference>
<dbReference type="PANTHER" id="PTHR34821">
    <property type="entry name" value="INNER MEMBRANE PROTEIN YDCZ"/>
    <property type="match status" value="1"/>
</dbReference>
<feature type="transmembrane region" description="Helical" evidence="1">
    <location>
        <begin position="179"/>
        <end position="198"/>
    </location>
</feature>
<dbReference type="InterPro" id="IPR006750">
    <property type="entry name" value="YdcZ"/>
</dbReference>
<name>A0AAJ1MHP1_9SPIO</name>
<dbReference type="GO" id="GO:0005886">
    <property type="term" value="C:plasma membrane"/>
    <property type="evidence" value="ECO:0007669"/>
    <property type="project" value="TreeGrafter"/>
</dbReference>
<feature type="transmembrane region" description="Helical" evidence="1">
    <location>
        <begin position="273"/>
        <end position="290"/>
    </location>
</feature>
<evidence type="ECO:0000313" key="2">
    <source>
        <dbReference type="EMBL" id="MDC7225453.1"/>
    </source>
</evidence>
<accession>A0AAJ1MHP1</accession>
<keyword evidence="1" id="KW-1133">Transmembrane helix</keyword>
<dbReference type="AlphaFoldDB" id="A0AAJ1MHP1"/>
<dbReference type="Pfam" id="PF04657">
    <property type="entry name" value="DMT_YdcZ"/>
    <property type="match status" value="2"/>
</dbReference>
<comment type="caution">
    <text evidence="2">The sequence shown here is derived from an EMBL/GenBank/DDBJ whole genome shotgun (WGS) entry which is preliminary data.</text>
</comment>
<feature type="transmembrane region" description="Helical" evidence="1">
    <location>
        <begin position="246"/>
        <end position="267"/>
    </location>
</feature>
<gene>
    <name evidence="2" type="ORF">PQJ61_01670</name>
</gene>
<keyword evidence="1" id="KW-0812">Transmembrane</keyword>
<feature type="transmembrane region" description="Helical" evidence="1">
    <location>
        <begin position="26"/>
        <end position="50"/>
    </location>
</feature>
<dbReference type="PANTHER" id="PTHR34821:SF2">
    <property type="entry name" value="INNER MEMBRANE PROTEIN YDCZ"/>
    <property type="match status" value="1"/>
</dbReference>
<feature type="transmembrane region" description="Helical" evidence="1">
    <location>
        <begin position="146"/>
        <end position="167"/>
    </location>
</feature>
<evidence type="ECO:0000256" key="1">
    <source>
        <dbReference type="SAM" id="Phobius"/>
    </source>
</evidence>
<keyword evidence="1" id="KW-0472">Membrane</keyword>
<reference evidence="2 3" key="1">
    <citation type="submission" date="2022-12" db="EMBL/GenBank/DDBJ databases">
        <title>Metagenome assembled genome from gulf of manar.</title>
        <authorList>
            <person name="Kohli P."/>
            <person name="Pk S."/>
            <person name="Venkata Ramana C."/>
            <person name="Sasikala C."/>
        </authorList>
    </citation>
    <scope>NUCLEOTIDE SEQUENCE [LARGE SCALE GENOMIC DNA]</scope>
    <source>
        <strain evidence="2">JB008</strain>
    </source>
</reference>
<sequence length="303" mass="31630">MFLILSIIAGFLISLMIQFNGVLQNAAGGTLALLVIHISGLAGTLVFMLAERGRLAGDSDKRPPVYFLAAGMLGALLVYFASVTFVKGGILFSLSGSLAGQTLAASIAESFYSEGRERSPLFQRILSPALLIPASAIIGLKAGASILWILFSWTPGIILMVQQSMNASNSSYYGTAKTVLFNYVSALIVIIPMFFARIGVPSFDGGLIAGAMNIITNLPWYVVSGGGLIGVFTTGVIAFMLCRAPALLVVLGIFSGELAGGIILDLYNGNPVAVEKLIGILLIALGLAAGKLKLKPSDGKEPV</sequence>
<proteinExistence type="predicted"/>
<dbReference type="Proteomes" id="UP001221217">
    <property type="component" value="Unassembled WGS sequence"/>
</dbReference>